<keyword evidence="1" id="KW-1133">Transmembrane helix</keyword>
<dbReference type="NCBIfam" id="NF033488">
    <property type="entry name" value="lmo0937_fam_TM"/>
    <property type="match status" value="1"/>
</dbReference>
<dbReference type="Proteomes" id="UP000318833">
    <property type="component" value="Unassembled WGS sequence"/>
</dbReference>
<sequence>MKNLIWLLVVILILGWILGFLVFPVGNLIHALLVIAIIAVIYRLSIGKKL</sequence>
<gene>
    <name evidence="2" type="ORF">FOF46_09765</name>
</gene>
<keyword evidence="1" id="KW-0472">Membrane</keyword>
<reference evidence="2 3" key="1">
    <citation type="submission" date="2019-07" db="EMBL/GenBank/DDBJ databases">
        <title>The draft genome sequence of Aquimarina algiphila M91.</title>
        <authorList>
            <person name="Meng X."/>
        </authorList>
    </citation>
    <scope>NUCLEOTIDE SEQUENCE [LARGE SCALE GENOMIC DNA]</scope>
    <source>
        <strain evidence="2 3">M91</strain>
    </source>
</reference>
<evidence type="ECO:0000313" key="3">
    <source>
        <dbReference type="Proteomes" id="UP000318833"/>
    </source>
</evidence>
<comment type="caution">
    <text evidence="2">The sequence shown here is derived from an EMBL/GenBank/DDBJ whole genome shotgun (WGS) entry which is preliminary data.</text>
</comment>
<dbReference type="InterPro" id="IPR043727">
    <property type="entry name" value="Lmo0937-like"/>
</dbReference>
<dbReference type="RefSeq" id="WP_143916323.1">
    <property type="nucleotide sequence ID" value="NZ_CANMIK010000016.1"/>
</dbReference>
<organism evidence="2 3">
    <name type="scientific">Aquimarina algiphila</name>
    <dbReference type="NCBI Taxonomy" id="2047982"/>
    <lineage>
        <taxon>Bacteria</taxon>
        <taxon>Pseudomonadati</taxon>
        <taxon>Bacteroidota</taxon>
        <taxon>Flavobacteriia</taxon>
        <taxon>Flavobacteriales</taxon>
        <taxon>Flavobacteriaceae</taxon>
        <taxon>Aquimarina</taxon>
    </lineage>
</organism>
<dbReference type="AlphaFoldDB" id="A0A554VLT9"/>
<feature type="transmembrane region" description="Helical" evidence="1">
    <location>
        <begin position="5"/>
        <end position="23"/>
    </location>
</feature>
<name>A0A554VLT9_9FLAO</name>
<protein>
    <submittedName>
        <fullName evidence="2">Lmo0937 family membrane protein</fullName>
    </submittedName>
</protein>
<feature type="transmembrane region" description="Helical" evidence="1">
    <location>
        <begin position="29"/>
        <end position="46"/>
    </location>
</feature>
<evidence type="ECO:0000256" key="1">
    <source>
        <dbReference type="SAM" id="Phobius"/>
    </source>
</evidence>
<dbReference type="EMBL" id="VLNR01000016">
    <property type="protein sequence ID" value="TSE09148.1"/>
    <property type="molecule type" value="Genomic_DNA"/>
</dbReference>
<keyword evidence="1" id="KW-0812">Transmembrane</keyword>
<dbReference type="Pfam" id="PF18919">
    <property type="entry name" value="DUF5670"/>
    <property type="match status" value="1"/>
</dbReference>
<keyword evidence="3" id="KW-1185">Reference proteome</keyword>
<accession>A0A554VLT9</accession>
<evidence type="ECO:0000313" key="2">
    <source>
        <dbReference type="EMBL" id="TSE09148.1"/>
    </source>
</evidence>
<proteinExistence type="predicted"/>